<keyword evidence="3" id="KW-0677">Repeat</keyword>
<evidence type="ECO:0000256" key="7">
    <source>
        <dbReference type="PROSITE-ProRule" id="PRU00042"/>
    </source>
</evidence>
<dbReference type="InterPro" id="IPR013087">
    <property type="entry name" value="Znf_C2H2_type"/>
</dbReference>
<feature type="region of interest" description="Disordered" evidence="8">
    <location>
        <begin position="1"/>
        <end position="26"/>
    </location>
</feature>
<dbReference type="PROSITE" id="PS00028">
    <property type="entry name" value="ZINC_FINGER_C2H2_1"/>
    <property type="match status" value="2"/>
</dbReference>
<feature type="compositionally biased region" description="Polar residues" evidence="8">
    <location>
        <begin position="154"/>
        <end position="172"/>
    </location>
</feature>
<dbReference type="InterPro" id="IPR051059">
    <property type="entry name" value="VerF-like"/>
</dbReference>
<dbReference type="Pfam" id="PF00096">
    <property type="entry name" value="zf-C2H2"/>
    <property type="match status" value="2"/>
</dbReference>
<keyword evidence="5" id="KW-0862">Zinc</keyword>
<evidence type="ECO:0000259" key="9">
    <source>
        <dbReference type="PROSITE" id="PS50157"/>
    </source>
</evidence>
<dbReference type="EMBL" id="JAWRVI010000158">
    <property type="protein sequence ID" value="KAK4073364.1"/>
    <property type="molecule type" value="Genomic_DNA"/>
</dbReference>
<keyword evidence="4 7" id="KW-0863">Zinc-finger</keyword>
<sequence length="315" mass="34666">MPDITTSTTPGAKTSPRQDAGERSTRGRFFPLPQALRPSLADPALIVASEKNTNVLMVTISPSKKPDKPRAHVCATCQRSFARLEHLNRHERTHTREKPFECPECARCFGRRDLLLRHRQNLHRTSTLSSQSRSRRESATGILPGQRKARKKSVTSTTTETNSAAGSMRSMSNTISHIDGAAMRTTSSADGSIAPRMVDRSYYPSRVDFPFPTPDHVYSGMSAAQDQGRISRCLHGLPELEASDINSDDFDNNIRTALLLPPFSPVFDLDGIMSMPASAIYSSSLRYGGSLQQMAVDQVSPFGASMSTWLEPALR</sequence>
<accession>A0ABR0BF73</accession>
<protein>
    <submittedName>
        <fullName evidence="10">Transcriptional regulator family: C2H2 zinc finger</fullName>
    </submittedName>
</protein>
<comment type="caution">
    <text evidence="10">The sequence shown here is derived from an EMBL/GenBank/DDBJ whole genome shotgun (WGS) entry which is preliminary data.</text>
</comment>
<organism evidence="10 11">
    <name type="scientific">Purpureocillium lilacinum</name>
    <name type="common">Paecilomyces lilacinus</name>
    <dbReference type="NCBI Taxonomy" id="33203"/>
    <lineage>
        <taxon>Eukaryota</taxon>
        <taxon>Fungi</taxon>
        <taxon>Dikarya</taxon>
        <taxon>Ascomycota</taxon>
        <taxon>Pezizomycotina</taxon>
        <taxon>Sordariomycetes</taxon>
        <taxon>Hypocreomycetidae</taxon>
        <taxon>Hypocreales</taxon>
        <taxon>Ophiocordycipitaceae</taxon>
        <taxon>Purpureocillium</taxon>
    </lineage>
</organism>
<dbReference type="PANTHER" id="PTHR40626:SF13">
    <property type="entry name" value="RESPIRATION FACTOR 2-RELATED"/>
    <property type="match status" value="1"/>
</dbReference>
<evidence type="ECO:0000256" key="6">
    <source>
        <dbReference type="ARBA" id="ARBA00023242"/>
    </source>
</evidence>
<dbReference type="Gene3D" id="3.30.160.60">
    <property type="entry name" value="Classic Zinc Finger"/>
    <property type="match status" value="2"/>
</dbReference>
<feature type="domain" description="C2H2-type" evidence="9">
    <location>
        <begin position="100"/>
        <end position="123"/>
    </location>
</feature>
<feature type="region of interest" description="Disordered" evidence="8">
    <location>
        <begin position="123"/>
        <end position="172"/>
    </location>
</feature>
<evidence type="ECO:0000256" key="2">
    <source>
        <dbReference type="ARBA" id="ARBA00022723"/>
    </source>
</evidence>
<feature type="domain" description="C2H2-type" evidence="9">
    <location>
        <begin position="72"/>
        <end position="99"/>
    </location>
</feature>
<keyword evidence="11" id="KW-1185">Reference proteome</keyword>
<evidence type="ECO:0000313" key="10">
    <source>
        <dbReference type="EMBL" id="KAK4073364.1"/>
    </source>
</evidence>
<evidence type="ECO:0000256" key="1">
    <source>
        <dbReference type="ARBA" id="ARBA00004123"/>
    </source>
</evidence>
<dbReference type="InterPro" id="IPR036236">
    <property type="entry name" value="Znf_C2H2_sf"/>
</dbReference>
<keyword evidence="2" id="KW-0479">Metal-binding</keyword>
<dbReference type="SMART" id="SM00355">
    <property type="entry name" value="ZnF_C2H2"/>
    <property type="match status" value="2"/>
</dbReference>
<evidence type="ECO:0000256" key="3">
    <source>
        <dbReference type="ARBA" id="ARBA00022737"/>
    </source>
</evidence>
<reference evidence="10 11" key="1">
    <citation type="journal article" date="2024" name="Microbiol. Resour. Announc.">
        <title>Genome annotations for the ascomycete fungi Trichoderma harzianum, Trichoderma aggressivum, and Purpureocillium lilacinum.</title>
        <authorList>
            <person name="Beijen E.P.W."/>
            <person name="Ohm R.A."/>
        </authorList>
    </citation>
    <scope>NUCLEOTIDE SEQUENCE [LARGE SCALE GENOMIC DNA]</scope>
    <source>
        <strain evidence="10 11">CBS 150709</strain>
    </source>
</reference>
<gene>
    <name evidence="10" type="ORF">Purlil1_13034</name>
</gene>
<dbReference type="Proteomes" id="UP001287286">
    <property type="component" value="Unassembled WGS sequence"/>
</dbReference>
<proteinExistence type="predicted"/>
<evidence type="ECO:0000256" key="5">
    <source>
        <dbReference type="ARBA" id="ARBA00022833"/>
    </source>
</evidence>
<dbReference type="PROSITE" id="PS50157">
    <property type="entry name" value="ZINC_FINGER_C2H2_2"/>
    <property type="match status" value="2"/>
</dbReference>
<dbReference type="SUPFAM" id="SSF57667">
    <property type="entry name" value="beta-beta-alpha zinc fingers"/>
    <property type="match status" value="1"/>
</dbReference>
<evidence type="ECO:0000256" key="4">
    <source>
        <dbReference type="ARBA" id="ARBA00022771"/>
    </source>
</evidence>
<feature type="compositionally biased region" description="Polar residues" evidence="8">
    <location>
        <begin position="1"/>
        <end position="17"/>
    </location>
</feature>
<dbReference type="PANTHER" id="PTHR40626">
    <property type="entry name" value="MIP31509P"/>
    <property type="match status" value="1"/>
</dbReference>
<evidence type="ECO:0000313" key="11">
    <source>
        <dbReference type="Proteomes" id="UP001287286"/>
    </source>
</evidence>
<evidence type="ECO:0000256" key="8">
    <source>
        <dbReference type="SAM" id="MobiDB-lite"/>
    </source>
</evidence>
<name>A0ABR0BF73_PURLI</name>
<comment type="subcellular location">
    <subcellularLocation>
        <location evidence="1">Nucleus</location>
    </subcellularLocation>
</comment>
<keyword evidence="6" id="KW-0539">Nucleus</keyword>